<protein>
    <recommendedName>
        <fullName evidence="3">Major facilitator superfamily (MFS) profile domain-containing protein</fullName>
    </recommendedName>
</protein>
<comment type="caution">
    <text evidence="2">The sequence shown here is derived from an EMBL/GenBank/DDBJ whole genome shotgun (WGS) entry which is preliminary data.</text>
</comment>
<name>A0A0F8XWZ1_9ZZZZ</name>
<dbReference type="InterPro" id="IPR036259">
    <property type="entry name" value="MFS_trans_sf"/>
</dbReference>
<evidence type="ECO:0008006" key="3">
    <source>
        <dbReference type="Google" id="ProtNLM"/>
    </source>
</evidence>
<dbReference type="SUPFAM" id="SSF103473">
    <property type="entry name" value="MFS general substrate transporter"/>
    <property type="match status" value="1"/>
</dbReference>
<evidence type="ECO:0000256" key="1">
    <source>
        <dbReference type="SAM" id="Phobius"/>
    </source>
</evidence>
<organism evidence="2">
    <name type="scientific">marine sediment metagenome</name>
    <dbReference type="NCBI Taxonomy" id="412755"/>
    <lineage>
        <taxon>unclassified sequences</taxon>
        <taxon>metagenomes</taxon>
        <taxon>ecological metagenomes</taxon>
    </lineage>
</organism>
<keyword evidence="1" id="KW-1133">Transmembrane helix</keyword>
<accession>A0A0F8XWZ1</accession>
<evidence type="ECO:0000313" key="2">
    <source>
        <dbReference type="EMBL" id="KKK73493.1"/>
    </source>
</evidence>
<reference evidence="2" key="1">
    <citation type="journal article" date="2015" name="Nature">
        <title>Complex archaea that bridge the gap between prokaryotes and eukaryotes.</title>
        <authorList>
            <person name="Spang A."/>
            <person name="Saw J.H."/>
            <person name="Jorgensen S.L."/>
            <person name="Zaremba-Niedzwiedzka K."/>
            <person name="Martijn J."/>
            <person name="Lind A.E."/>
            <person name="van Eijk R."/>
            <person name="Schleper C."/>
            <person name="Guy L."/>
            <person name="Ettema T.J."/>
        </authorList>
    </citation>
    <scope>NUCLEOTIDE SEQUENCE</scope>
</reference>
<dbReference type="EMBL" id="LAZR01056765">
    <property type="protein sequence ID" value="KKK73493.1"/>
    <property type="molecule type" value="Genomic_DNA"/>
</dbReference>
<sequence>MNRTGRVILITLLESFACTLVQRGIFFFTDDRLGFSNVANLWLAVAFGAAYVPAAFVSHRLSDRFGEKRMIERAFGVGPCVMAEAVAIIEESLAAG</sequence>
<feature type="transmembrane region" description="Helical" evidence="1">
    <location>
        <begin position="39"/>
        <end position="61"/>
    </location>
</feature>
<dbReference type="Gene3D" id="1.20.1250.20">
    <property type="entry name" value="MFS general substrate transporter like domains"/>
    <property type="match status" value="1"/>
</dbReference>
<keyword evidence="1" id="KW-0472">Membrane</keyword>
<proteinExistence type="predicted"/>
<dbReference type="AlphaFoldDB" id="A0A0F8XWZ1"/>
<gene>
    <name evidence="2" type="ORF">LCGC14_2893280</name>
</gene>
<keyword evidence="1" id="KW-0812">Transmembrane</keyword>